<feature type="compositionally biased region" description="Low complexity" evidence="1">
    <location>
        <begin position="7"/>
        <end position="32"/>
    </location>
</feature>
<evidence type="ECO:0000313" key="2">
    <source>
        <dbReference type="EMBL" id="BBX22145.1"/>
    </source>
</evidence>
<accession>A0AAD1HWK0</accession>
<reference evidence="2 3" key="1">
    <citation type="journal article" date="2019" name="Emerg. Microbes Infect.">
        <title>Comprehensive subspecies identification of 175 nontuberculous mycobacteria species based on 7547 genomic profiles.</title>
        <authorList>
            <person name="Matsumoto Y."/>
            <person name="Kinjo T."/>
            <person name="Motooka D."/>
            <person name="Nabeya D."/>
            <person name="Jung N."/>
            <person name="Uechi K."/>
            <person name="Horii T."/>
            <person name="Iida T."/>
            <person name="Fujita J."/>
            <person name="Nakamura S."/>
        </authorList>
    </citation>
    <scope>NUCLEOTIDE SEQUENCE [LARGE SCALE GENOMIC DNA]</scope>
    <source>
        <strain evidence="2 3">JCM 12143</strain>
    </source>
</reference>
<protein>
    <submittedName>
        <fullName evidence="2">Uncharacterized protein</fullName>
    </submittedName>
</protein>
<evidence type="ECO:0000256" key="1">
    <source>
        <dbReference type="SAM" id="MobiDB-lite"/>
    </source>
</evidence>
<evidence type="ECO:0000313" key="3">
    <source>
        <dbReference type="Proteomes" id="UP000467636"/>
    </source>
</evidence>
<dbReference type="AlphaFoldDB" id="A0AAD1HWK0"/>
<proteinExistence type="predicted"/>
<feature type="region of interest" description="Disordered" evidence="1">
    <location>
        <begin position="1"/>
        <end position="32"/>
    </location>
</feature>
<dbReference type="EMBL" id="AP022564">
    <property type="protein sequence ID" value="BBX22145.1"/>
    <property type="molecule type" value="Genomic_DNA"/>
</dbReference>
<dbReference type="Proteomes" id="UP000467636">
    <property type="component" value="Chromosome"/>
</dbReference>
<sequence length="58" mass="5743">MAGGDAGNPSGAACAGPAAPDNSAPANTPAPIAPAAARRHEFREIIMISSLVKIPEFS</sequence>
<name>A0AAD1HWK0_9MYCO</name>
<keyword evidence="3" id="KW-1185">Reference proteome</keyword>
<gene>
    <name evidence="2" type="ORF">MTER_15560</name>
</gene>
<organism evidence="2 3">
    <name type="scientific">Mycolicibacter terrae</name>
    <dbReference type="NCBI Taxonomy" id="1788"/>
    <lineage>
        <taxon>Bacteria</taxon>
        <taxon>Bacillati</taxon>
        <taxon>Actinomycetota</taxon>
        <taxon>Actinomycetes</taxon>
        <taxon>Mycobacteriales</taxon>
        <taxon>Mycobacteriaceae</taxon>
        <taxon>Mycolicibacter</taxon>
    </lineage>
</organism>